<comment type="caution">
    <text evidence="2">The sequence shown here is derived from an EMBL/GenBank/DDBJ whole genome shotgun (WGS) entry which is preliminary data.</text>
</comment>
<accession>A0A7Y0AKZ3</accession>
<feature type="region of interest" description="Disordered" evidence="1">
    <location>
        <begin position="138"/>
        <end position="178"/>
    </location>
</feature>
<reference evidence="2 3" key="1">
    <citation type="submission" date="2020-04" db="EMBL/GenBank/DDBJ databases">
        <title>Chryseobacterium sp. RP-3-3 sp. nov., isolated from Jeju soil.</title>
        <authorList>
            <person name="Dahal R.H."/>
        </authorList>
    </citation>
    <scope>NUCLEOTIDE SEQUENCE [LARGE SCALE GENOMIC DNA]</scope>
    <source>
        <strain evidence="2 3">RP-3-3</strain>
    </source>
</reference>
<feature type="region of interest" description="Disordered" evidence="1">
    <location>
        <begin position="76"/>
        <end position="102"/>
    </location>
</feature>
<evidence type="ECO:0000256" key="1">
    <source>
        <dbReference type="SAM" id="MobiDB-lite"/>
    </source>
</evidence>
<protein>
    <submittedName>
        <fullName evidence="2">Uncharacterized protein</fullName>
    </submittedName>
</protein>
<dbReference type="Proteomes" id="UP000544054">
    <property type="component" value="Unassembled WGS sequence"/>
</dbReference>
<organism evidence="2 3">
    <name type="scientific">Chryseobacterium antibioticum</name>
    <dbReference type="NCBI Taxonomy" id="2728847"/>
    <lineage>
        <taxon>Bacteria</taxon>
        <taxon>Pseudomonadati</taxon>
        <taxon>Bacteroidota</taxon>
        <taxon>Flavobacteriia</taxon>
        <taxon>Flavobacteriales</taxon>
        <taxon>Weeksellaceae</taxon>
        <taxon>Chryseobacterium group</taxon>
        <taxon>Chryseobacterium</taxon>
    </lineage>
</organism>
<dbReference type="AlphaFoldDB" id="A0A7Y0AKZ3"/>
<sequence length="238" mass="25651">MGTQNSEGSKSAQEAVIFINKEVLSPPAASPMTGAGKVMIDQSTGMMVQDLQSFLKGFEQVGLIALSRLANNLLTYGTPSENKPPPKNNLSEADDTGNGTGNEMMRDLFKIVSDYAEVKTKISTTIYAVNSNLNAPQHIAPVEDPDAEDAEKKKCLTSGPANEKSEEQNSMGNKNLEVDGGDGKLVLKSIKLAQPLIKPKIEEAVIPAEEPEQEEVKKPLAIQITDKLKKIGNGLFKR</sequence>
<gene>
    <name evidence="2" type="ORF">HHL23_05645</name>
</gene>
<dbReference type="RefSeq" id="WP_169233836.1">
    <property type="nucleotide sequence ID" value="NZ_JABBGI010000005.1"/>
</dbReference>
<keyword evidence="3" id="KW-1185">Reference proteome</keyword>
<proteinExistence type="predicted"/>
<dbReference type="EMBL" id="JABBGI010000005">
    <property type="protein sequence ID" value="NML69276.1"/>
    <property type="molecule type" value="Genomic_DNA"/>
</dbReference>
<name>A0A7Y0AKZ3_9FLAO</name>
<evidence type="ECO:0000313" key="3">
    <source>
        <dbReference type="Proteomes" id="UP000544054"/>
    </source>
</evidence>
<evidence type="ECO:0000313" key="2">
    <source>
        <dbReference type="EMBL" id="NML69276.1"/>
    </source>
</evidence>